<evidence type="ECO:0000256" key="3">
    <source>
        <dbReference type="ARBA" id="ARBA00023163"/>
    </source>
</evidence>
<dbReference type="InterPro" id="IPR036390">
    <property type="entry name" value="WH_DNA-bd_sf"/>
</dbReference>
<evidence type="ECO:0000256" key="4">
    <source>
        <dbReference type="SAM" id="MobiDB-lite"/>
    </source>
</evidence>
<accession>A0ABU2CQI2</accession>
<comment type="caution">
    <text evidence="6">The sequence shown here is derived from an EMBL/GenBank/DDBJ whole genome shotgun (WGS) entry which is preliminary data.</text>
</comment>
<proteinExistence type="predicted"/>
<evidence type="ECO:0000313" key="6">
    <source>
        <dbReference type="EMBL" id="MDR7383593.1"/>
    </source>
</evidence>
<evidence type="ECO:0000256" key="1">
    <source>
        <dbReference type="ARBA" id="ARBA00023015"/>
    </source>
</evidence>
<keyword evidence="3" id="KW-0804">Transcription</keyword>
<dbReference type="SUPFAM" id="SSF46785">
    <property type="entry name" value="Winged helix' DNA-binding domain"/>
    <property type="match status" value="1"/>
</dbReference>
<keyword evidence="2 6" id="KW-0238">DNA-binding</keyword>
<sequence length="246" mass="26440">MATTADAEPVSDTAADDAADPAAADPSDAKAGDLVERTAASIRSWIITGTSRPGERLSEKAVAETLAVSRNTLREAFRVLTHENLLVRRPHAGVVVAVPTLASILDIYRVRRMIEGQALRGALPGHPATEIMRKAVESAERARDEKDWRAAGTANMEFHRGIVALCDSEHLDRLYATVSAELRLAFGLLANPEYLHAPYVARNARILEMTLAGDSAAAAAELDEYLVQSERTVAAAYSRRTAGDPA</sequence>
<dbReference type="SMART" id="SM00895">
    <property type="entry name" value="FCD"/>
    <property type="match status" value="1"/>
</dbReference>
<dbReference type="PANTHER" id="PTHR43537:SF45">
    <property type="entry name" value="GNTR FAMILY REGULATORY PROTEIN"/>
    <property type="match status" value="1"/>
</dbReference>
<evidence type="ECO:0000313" key="7">
    <source>
        <dbReference type="Proteomes" id="UP001183585"/>
    </source>
</evidence>
<dbReference type="SUPFAM" id="SSF48008">
    <property type="entry name" value="GntR ligand-binding domain-like"/>
    <property type="match status" value="1"/>
</dbReference>
<keyword evidence="1" id="KW-0805">Transcription regulation</keyword>
<dbReference type="Gene3D" id="1.20.120.530">
    <property type="entry name" value="GntR ligand-binding domain-like"/>
    <property type="match status" value="1"/>
</dbReference>
<dbReference type="PANTHER" id="PTHR43537">
    <property type="entry name" value="TRANSCRIPTIONAL REGULATOR, GNTR FAMILY"/>
    <property type="match status" value="1"/>
</dbReference>
<feature type="domain" description="HTH gntR-type" evidence="5">
    <location>
        <begin position="32"/>
        <end position="99"/>
    </location>
</feature>
<dbReference type="InterPro" id="IPR036388">
    <property type="entry name" value="WH-like_DNA-bd_sf"/>
</dbReference>
<dbReference type="RefSeq" id="WP_274994778.1">
    <property type="nucleotide sequence ID" value="NZ_JAJQQP010000008.1"/>
</dbReference>
<dbReference type="CDD" id="cd07377">
    <property type="entry name" value="WHTH_GntR"/>
    <property type="match status" value="1"/>
</dbReference>
<evidence type="ECO:0000256" key="2">
    <source>
        <dbReference type="ARBA" id="ARBA00023125"/>
    </source>
</evidence>
<keyword evidence="7" id="KW-1185">Reference proteome</keyword>
<dbReference type="Pfam" id="PF00392">
    <property type="entry name" value="GntR"/>
    <property type="match status" value="1"/>
</dbReference>
<organism evidence="6 7">
    <name type="scientific">Promicromonospora iranensis</name>
    <dbReference type="NCBI Taxonomy" id="1105144"/>
    <lineage>
        <taxon>Bacteria</taxon>
        <taxon>Bacillati</taxon>
        <taxon>Actinomycetota</taxon>
        <taxon>Actinomycetes</taxon>
        <taxon>Micrococcales</taxon>
        <taxon>Promicromonosporaceae</taxon>
        <taxon>Promicromonospora</taxon>
    </lineage>
</organism>
<protein>
    <submittedName>
        <fullName evidence="6">DNA-binding GntR family transcriptional regulator</fullName>
    </submittedName>
</protein>
<dbReference type="Proteomes" id="UP001183585">
    <property type="component" value="Unassembled WGS sequence"/>
</dbReference>
<dbReference type="EMBL" id="JAVDYE010000001">
    <property type="protein sequence ID" value="MDR7383593.1"/>
    <property type="molecule type" value="Genomic_DNA"/>
</dbReference>
<dbReference type="Gene3D" id="1.10.10.10">
    <property type="entry name" value="Winged helix-like DNA-binding domain superfamily/Winged helix DNA-binding domain"/>
    <property type="match status" value="1"/>
</dbReference>
<reference evidence="6 7" key="1">
    <citation type="submission" date="2023-07" db="EMBL/GenBank/DDBJ databases">
        <title>Sequencing the genomes of 1000 actinobacteria strains.</title>
        <authorList>
            <person name="Klenk H.-P."/>
        </authorList>
    </citation>
    <scope>NUCLEOTIDE SEQUENCE [LARGE SCALE GENOMIC DNA]</scope>
    <source>
        <strain evidence="6 7">DSM 45554</strain>
    </source>
</reference>
<dbReference type="InterPro" id="IPR000524">
    <property type="entry name" value="Tscrpt_reg_HTH_GntR"/>
</dbReference>
<dbReference type="Pfam" id="PF07729">
    <property type="entry name" value="FCD"/>
    <property type="match status" value="1"/>
</dbReference>
<dbReference type="PROSITE" id="PS50949">
    <property type="entry name" value="HTH_GNTR"/>
    <property type="match status" value="1"/>
</dbReference>
<evidence type="ECO:0000259" key="5">
    <source>
        <dbReference type="PROSITE" id="PS50949"/>
    </source>
</evidence>
<dbReference type="GO" id="GO:0003677">
    <property type="term" value="F:DNA binding"/>
    <property type="evidence" value="ECO:0007669"/>
    <property type="project" value="UniProtKB-KW"/>
</dbReference>
<feature type="region of interest" description="Disordered" evidence="4">
    <location>
        <begin position="1"/>
        <end position="32"/>
    </location>
</feature>
<dbReference type="InterPro" id="IPR011711">
    <property type="entry name" value="GntR_C"/>
</dbReference>
<dbReference type="SMART" id="SM00345">
    <property type="entry name" value="HTH_GNTR"/>
    <property type="match status" value="1"/>
</dbReference>
<dbReference type="InterPro" id="IPR008920">
    <property type="entry name" value="TF_FadR/GntR_C"/>
</dbReference>
<gene>
    <name evidence="6" type="ORF">J2S48_003108</name>
</gene>
<name>A0ABU2CQI2_9MICO</name>